<dbReference type="InterPro" id="IPR010920">
    <property type="entry name" value="LSM_dom_sf"/>
</dbReference>
<accession>A0A2U3THA1</accession>
<evidence type="ECO:0000256" key="2">
    <source>
        <dbReference type="ARBA" id="ARBA00022692"/>
    </source>
</evidence>
<dbReference type="PANTHER" id="PTHR30566:SF27">
    <property type="entry name" value="MECHANOSENSITIVE ION CHANNEL PROTEIN"/>
    <property type="match status" value="1"/>
</dbReference>
<name>A0A2U3THA1_9NEIS</name>
<dbReference type="AlphaFoldDB" id="A0A2U3THA1"/>
<evidence type="ECO:0000313" key="7">
    <source>
        <dbReference type="EMBL" id="AVY92785.1"/>
    </source>
</evidence>
<dbReference type="RefSeq" id="WP_084300205.1">
    <property type="nucleotide sequence ID" value="NZ_CP028519.1"/>
</dbReference>
<evidence type="ECO:0000313" key="8">
    <source>
        <dbReference type="Proteomes" id="UP000244173"/>
    </source>
</evidence>
<dbReference type="GO" id="GO:0016020">
    <property type="term" value="C:membrane"/>
    <property type="evidence" value="ECO:0007669"/>
    <property type="project" value="UniProtKB-SubCell"/>
</dbReference>
<feature type="domain" description="Mechanosensitive ion channel MscS" evidence="6">
    <location>
        <begin position="104"/>
        <end position="170"/>
    </location>
</feature>
<comment type="subcellular location">
    <subcellularLocation>
        <location evidence="1">Membrane</location>
    </subcellularLocation>
</comment>
<proteinExistence type="predicted"/>
<feature type="transmembrane region" description="Helical" evidence="5">
    <location>
        <begin position="83"/>
        <end position="104"/>
    </location>
</feature>
<dbReference type="GO" id="GO:0008381">
    <property type="term" value="F:mechanosensitive monoatomic ion channel activity"/>
    <property type="evidence" value="ECO:0007669"/>
    <property type="project" value="UniProtKB-ARBA"/>
</dbReference>
<dbReference type="InterPro" id="IPR023408">
    <property type="entry name" value="MscS_beta-dom_sf"/>
</dbReference>
<feature type="transmembrane region" description="Helical" evidence="5">
    <location>
        <begin position="20"/>
        <end position="37"/>
    </location>
</feature>
<keyword evidence="3 5" id="KW-1133">Transmembrane helix</keyword>
<dbReference type="Pfam" id="PF00924">
    <property type="entry name" value="MS_channel_2nd"/>
    <property type="match status" value="1"/>
</dbReference>
<evidence type="ECO:0000259" key="6">
    <source>
        <dbReference type="Pfam" id="PF00924"/>
    </source>
</evidence>
<organism evidence="7 8">
    <name type="scientific">Microvirgula aerodenitrificans</name>
    <dbReference type="NCBI Taxonomy" id="57480"/>
    <lineage>
        <taxon>Bacteria</taxon>
        <taxon>Pseudomonadati</taxon>
        <taxon>Pseudomonadota</taxon>
        <taxon>Betaproteobacteria</taxon>
        <taxon>Neisseriales</taxon>
        <taxon>Aquaspirillaceae</taxon>
        <taxon>Microvirgula</taxon>
    </lineage>
</organism>
<dbReference type="SUPFAM" id="SSF50182">
    <property type="entry name" value="Sm-like ribonucleoproteins"/>
    <property type="match status" value="1"/>
</dbReference>
<evidence type="ECO:0000256" key="1">
    <source>
        <dbReference type="ARBA" id="ARBA00004370"/>
    </source>
</evidence>
<feature type="transmembrane region" description="Helical" evidence="5">
    <location>
        <begin position="58"/>
        <end position="77"/>
    </location>
</feature>
<keyword evidence="8" id="KW-1185">Reference proteome</keyword>
<dbReference type="OrthoDB" id="9775421at2"/>
<keyword evidence="4 5" id="KW-0472">Membrane</keyword>
<keyword evidence="2 5" id="KW-0812">Transmembrane</keyword>
<dbReference type="KEGG" id="maer:DAI18_01070"/>
<dbReference type="PANTHER" id="PTHR30566">
    <property type="entry name" value="YNAI-RELATED MECHANOSENSITIVE ION CHANNEL"/>
    <property type="match status" value="1"/>
</dbReference>
<evidence type="ECO:0000256" key="4">
    <source>
        <dbReference type="ARBA" id="ARBA00023136"/>
    </source>
</evidence>
<dbReference type="InterPro" id="IPR006685">
    <property type="entry name" value="MscS_channel_2nd"/>
</dbReference>
<sequence>MLETALDWLRNLPQVWAFDLIRSALLVAVLVMLRVIAARTLAGRPHLSLEWRRRWSVNIRNGLIIFGLLGLVVIWSAELQTLAVSMVAIAAALALSLKELIMCFSGSFLRAMSKGYNIGDRIEIGNYRGRVIDINLFGTTILEIGPRHDAHQQTGRAITFPNSLLLTQAVTREDYTGDYLVHVITVPLNVQADVLKAEKLLLAAAQEICAPYLADAHRHMAAIEALSLIDTPSVDPRVSINIADEKTLRLNLRIAVPRAQKQRVEQAILHRFVADFFGHGDSEQDAPRQPS</sequence>
<protein>
    <submittedName>
        <fullName evidence="7">Mechanosensitive ion channel protein MscS</fullName>
    </submittedName>
</protein>
<dbReference type="Gene3D" id="2.30.30.60">
    <property type="match status" value="1"/>
</dbReference>
<dbReference type="Proteomes" id="UP000244173">
    <property type="component" value="Chromosome"/>
</dbReference>
<dbReference type="EMBL" id="CP028519">
    <property type="protein sequence ID" value="AVY92785.1"/>
    <property type="molecule type" value="Genomic_DNA"/>
</dbReference>
<gene>
    <name evidence="7" type="ORF">DAI18_01070</name>
</gene>
<dbReference type="STRING" id="1122240.GCA_000620105_02937"/>
<evidence type="ECO:0000256" key="3">
    <source>
        <dbReference type="ARBA" id="ARBA00022989"/>
    </source>
</evidence>
<reference evidence="7 8" key="1">
    <citation type="submission" date="2018-04" db="EMBL/GenBank/DDBJ databases">
        <title>Denitrifier Microvirgula.</title>
        <authorList>
            <person name="Anderson E."/>
            <person name="Jang J."/>
            <person name="Ishii S."/>
        </authorList>
    </citation>
    <scope>NUCLEOTIDE SEQUENCE [LARGE SCALE GENOMIC DNA]</scope>
    <source>
        <strain evidence="7 8">BE2.4</strain>
    </source>
</reference>
<evidence type="ECO:0000256" key="5">
    <source>
        <dbReference type="SAM" id="Phobius"/>
    </source>
</evidence>